<dbReference type="Pfam" id="PF02036">
    <property type="entry name" value="SCP2"/>
    <property type="match status" value="1"/>
</dbReference>
<dbReference type="InterPro" id="IPR036527">
    <property type="entry name" value="SCP2_sterol-bd_dom_sf"/>
</dbReference>
<proteinExistence type="predicted"/>
<dbReference type="SUPFAM" id="SSF55718">
    <property type="entry name" value="SCP-like"/>
    <property type="match status" value="1"/>
</dbReference>
<feature type="domain" description="SCP2" evidence="1">
    <location>
        <begin position="3"/>
        <end position="102"/>
    </location>
</feature>
<dbReference type="RefSeq" id="WP_307337829.1">
    <property type="nucleotide sequence ID" value="NZ_JAUSUD010000003.1"/>
</dbReference>
<gene>
    <name evidence="2" type="ORF">J2S19_000936</name>
</gene>
<evidence type="ECO:0000313" key="3">
    <source>
        <dbReference type="Proteomes" id="UP001234495"/>
    </source>
</evidence>
<comment type="caution">
    <text evidence="2">The sequence shown here is derived from an EMBL/GenBank/DDBJ whole genome shotgun (WGS) entry which is preliminary data.</text>
</comment>
<evidence type="ECO:0000259" key="1">
    <source>
        <dbReference type="Pfam" id="PF02036"/>
    </source>
</evidence>
<evidence type="ECO:0000313" key="2">
    <source>
        <dbReference type="EMBL" id="MDQ0229684.1"/>
    </source>
</evidence>
<keyword evidence="3" id="KW-1185">Reference proteome</keyword>
<sequence>MYINTFIENVNNAKTLLATLLKKTLLVEIKPSHSASQLIELSTNGAKVISSSQSNRHFIMEGKTETIEAVLSNQISLKQSISFGEVTIKGSYRDFLKIDAIIKLS</sequence>
<dbReference type="InterPro" id="IPR003033">
    <property type="entry name" value="SCP2_sterol-bd_dom"/>
</dbReference>
<dbReference type="Proteomes" id="UP001234495">
    <property type="component" value="Unassembled WGS sequence"/>
</dbReference>
<reference evidence="2 3" key="1">
    <citation type="submission" date="2023-07" db="EMBL/GenBank/DDBJ databases">
        <title>Genomic Encyclopedia of Type Strains, Phase IV (KMG-IV): sequencing the most valuable type-strain genomes for metagenomic binning, comparative biology and taxonomic classification.</title>
        <authorList>
            <person name="Goeker M."/>
        </authorList>
    </citation>
    <scope>NUCLEOTIDE SEQUENCE [LARGE SCALE GENOMIC DNA]</scope>
    <source>
        <strain evidence="2 3">DSM 29005</strain>
    </source>
</reference>
<protein>
    <recommendedName>
        <fullName evidence="1">SCP2 domain-containing protein</fullName>
    </recommendedName>
</protein>
<accession>A0ABT9ZCM5</accession>
<organism evidence="2 3">
    <name type="scientific">Metabacillus malikii</name>
    <dbReference type="NCBI Taxonomy" id="1504265"/>
    <lineage>
        <taxon>Bacteria</taxon>
        <taxon>Bacillati</taxon>
        <taxon>Bacillota</taxon>
        <taxon>Bacilli</taxon>
        <taxon>Bacillales</taxon>
        <taxon>Bacillaceae</taxon>
        <taxon>Metabacillus</taxon>
    </lineage>
</organism>
<dbReference type="EMBL" id="JAUSUD010000003">
    <property type="protein sequence ID" value="MDQ0229684.1"/>
    <property type="molecule type" value="Genomic_DNA"/>
</dbReference>
<name>A0ABT9ZCM5_9BACI</name>